<dbReference type="AlphaFoldDB" id="A0AAQ1P220"/>
<proteinExistence type="predicted"/>
<reference evidence="1 2" key="1">
    <citation type="submission" date="2017-11" db="EMBL/GenBank/DDBJ databases">
        <authorList>
            <person name="Lechat P."/>
        </authorList>
    </citation>
    <scope>NUCLEOTIDE SEQUENCE [LARGE SCALE GENOMIC DNA]</scope>
    <source>
        <strain evidence="1">L495</strain>
    </source>
</reference>
<accession>A0AAQ1P220</accession>
<evidence type="ECO:0000313" key="1">
    <source>
        <dbReference type="EMBL" id="SOR63999.1"/>
    </source>
</evidence>
<evidence type="ECO:0000313" key="2">
    <source>
        <dbReference type="Proteomes" id="UP000234460"/>
    </source>
</evidence>
<name>A0AAQ1P220_LEPIR</name>
<protein>
    <submittedName>
        <fullName evidence="1">Uncharacterized protein</fullName>
    </submittedName>
</protein>
<dbReference type="EMBL" id="OEJX01000088">
    <property type="protein sequence ID" value="SOR63999.1"/>
    <property type="molecule type" value="Genomic_DNA"/>
</dbReference>
<gene>
    <name evidence="1" type="ORF">LMANV2_90193</name>
</gene>
<comment type="caution">
    <text evidence="1">The sequence shown here is derived from an EMBL/GenBank/DDBJ whole genome shotgun (WGS) entry which is preliminary data.</text>
</comment>
<organism evidence="1 2">
    <name type="scientific">Leptospira interrogans serovar Manilae</name>
    <dbReference type="NCBI Taxonomy" id="214675"/>
    <lineage>
        <taxon>Bacteria</taxon>
        <taxon>Pseudomonadati</taxon>
        <taxon>Spirochaetota</taxon>
        <taxon>Spirochaetia</taxon>
        <taxon>Leptospirales</taxon>
        <taxon>Leptospiraceae</taxon>
        <taxon>Leptospira</taxon>
    </lineage>
</organism>
<sequence>MSMLKVVSVFLFRRFPYFFTLIKLAEEYKLFKLKNNTYHNMVNLKTFFRI</sequence>
<dbReference type="Proteomes" id="UP000234460">
    <property type="component" value="Chromosome LMANV2"/>
</dbReference>